<name>Q7YUC8_TRIVA</name>
<feature type="non-terminal residue" evidence="1">
    <location>
        <position position="319"/>
    </location>
</feature>
<reference evidence="1" key="1">
    <citation type="journal article" date="2003" name="J. Biol. Chem.">
        <title>Trichomonas vaginalis Hmp35, a putative pore-forming hydrogenosomal membrane protein, can form a complex in yeast mitochondria.</title>
        <authorList>
            <person name="Dyall S.D."/>
            <person name="Lester D.C."/>
            <person name="Schneider R.E."/>
            <person name="Delgadillo-Correa M.G."/>
            <person name="Plumper E."/>
            <person name="Martinez A."/>
            <person name="Koehler C.M."/>
            <person name="Johnson P.J."/>
        </authorList>
    </citation>
    <scope>NUCLEOTIDE SEQUENCE</scope>
    <source>
        <strain evidence="1">ATCC 30001</strain>
    </source>
</reference>
<proteinExistence type="predicted"/>
<evidence type="ECO:0000313" key="1">
    <source>
        <dbReference type="EMBL" id="AAP76310.1"/>
    </source>
</evidence>
<sequence>MEPKTFETVGDEATKLNIKPGLGVCVEENGAKVGVFTDLQLQNPSINSSFNKLPVGTVDCNIAKDGVVGVVLKPDLKQHGVTVSINPIEKNFTFSVKKECTCTHYEATLGYNSAKKAAEAHLYKQFAVKDSKVNCYLDITGVNNTKPDVNYRIRYDLDKIGLRTYWDGKDQRFAAFLDLKKAMIGTHFFFNKAVKSVDIYGLKSFKCGKASLIATVLGEQRCRLNFEGCCKDCSYGAKIDYLHGEKPEITAKFGGASKCCSHFSCKYLATVTKKEATTFGIQTSGTFPLHGFGKATVGCALADVKDYKNIGYSFLVELN</sequence>
<dbReference type="EMBL" id="AY312361">
    <property type="protein sequence ID" value="AAP76310.1"/>
    <property type="molecule type" value="Genomic_DNA"/>
</dbReference>
<dbReference type="AlphaFoldDB" id="Q7YUC8"/>
<dbReference type="VEuPathDB" id="TrichDB:TVAGG3_0437370"/>
<protein>
    <submittedName>
        <fullName evidence="1">Hydrogenosomal membrane protein Hmp35</fullName>
    </submittedName>
</protein>
<dbReference type="VEuPathDB" id="TrichDB:TVAG_104250"/>
<organism evidence="1">
    <name type="scientific">Trichomonas vaginalis</name>
    <dbReference type="NCBI Taxonomy" id="5722"/>
    <lineage>
        <taxon>Eukaryota</taxon>
        <taxon>Metamonada</taxon>
        <taxon>Parabasalia</taxon>
        <taxon>Trichomonadida</taxon>
        <taxon>Trichomonadidae</taxon>
        <taxon>Trichomonas</taxon>
    </lineage>
</organism>
<gene>
    <name evidence="1" type="primary">hmp35</name>
</gene>
<accession>Q7YUC8</accession>
<dbReference type="TCDB" id="9.B.61.1.1">
    <property type="family name" value="the putative pore-forming hydrogenosomal membrane protein hmp35 (hmp35) family"/>
</dbReference>